<sequence>MHVLPNIKTLVVYSLITEHVLRRSIVTQRFWCTLWTMEILNLSMGRT</sequence>
<organism evidence="1 2">
    <name type="scientific">Homarus americanus</name>
    <name type="common">American lobster</name>
    <dbReference type="NCBI Taxonomy" id="6706"/>
    <lineage>
        <taxon>Eukaryota</taxon>
        <taxon>Metazoa</taxon>
        <taxon>Ecdysozoa</taxon>
        <taxon>Arthropoda</taxon>
        <taxon>Crustacea</taxon>
        <taxon>Multicrustacea</taxon>
        <taxon>Malacostraca</taxon>
        <taxon>Eumalacostraca</taxon>
        <taxon>Eucarida</taxon>
        <taxon>Decapoda</taxon>
        <taxon>Pleocyemata</taxon>
        <taxon>Astacidea</taxon>
        <taxon>Nephropoidea</taxon>
        <taxon>Nephropidae</taxon>
        <taxon>Homarus</taxon>
    </lineage>
</organism>
<proteinExistence type="predicted"/>
<evidence type="ECO:0000313" key="2">
    <source>
        <dbReference type="Proteomes" id="UP000747542"/>
    </source>
</evidence>
<dbReference type="EMBL" id="JAHLQT010036987">
    <property type="protein sequence ID" value="KAG7157697.1"/>
    <property type="molecule type" value="Genomic_DNA"/>
</dbReference>
<name>A0A8J5JGC2_HOMAM</name>
<protein>
    <submittedName>
        <fullName evidence="1">Uncharacterized protein</fullName>
    </submittedName>
</protein>
<dbReference type="AlphaFoldDB" id="A0A8J5JGC2"/>
<evidence type="ECO:0000313" key="1">
    <source>
        <dbReference type="EMBL" id="KAG7157697.1"/>
    </source>
</evidence>
<keyword evidence="2" id="KW-1185">Reference proteome</keyword>
<gene>
    <name evidence="1" type="ORF">Hamer_G018762</name>
</gene>
<comment type="caution">
    <text evidence="1">The sequence shown here is derived from an EMBL/GenBank/DDBJ whole genome shotgun (WGS) entry which is preliminary data.</text>
</comment>
<reference evidence="1" key="1">
    <citation type="journal article" date="2021" name="Sci. Adv.">
        <title>The American lobster genome reveals insights on longevity, neural, and immune adaptations.</title>
        <authorList>
            <person name="Polinski J.M."/>
            <person name="Zimin A.V."/>
            <person name="Clark K.F."/>
            <person name="Kohn A.B."/>
            <person name="Sadowski N."/>
            <person name="Timp W."/>
            <person name="Ptitsyn A."/>
            <person name="Khanna P."/>
            <person name="Romanova D.Y."/>
            <person name="Williams P."/>
            <person name="Greenwood S.J."/>
            <person name="Moroz L.L."/>
            <person name="Walt D.R."/>
            <person name="Bodnar A.G."/>
        </authorList>
    </citation>
    <scope>NUCLEOTIDE SEQUENCE</scope>
    <source>
        <strain evidence="1">GMGI-L3</strain>
    </source>
</reference>
<accession>A0A8J5JGC2</accession>
<dbReference type="Proteomes" id="UP000747542">
    <property type="component" value="Unassembled WGS sequence"/>
</dbReference>